<organism evidence="2 3">
    <name type="scientific">Caproicibacterium amylolyticum</name>
    <dbReference type="NCBI Taxonomy" id="2766537"/>
    <lineage>
        <taxon>Bacteria</taxon>
        <taxon>Bacillati</taxon>
        <taxon>Bacillota</taxon>
        <taxon>Clostridia</taxon>
        <taxon>Eubacteriales</taxon>
        <taxon>Oscillospiraceae</taxon>
        <taxon>Caproicibacterium</taxon>
    </lineage>
</organism>
<dbReference type="EMBL" id="CP060696">
    <property type="protein sequence ID" value="QNO17123.1"/>
    <property type="molecule type" value="Genomic_DNA"/>
</dbReference>
<gene>
    <name evidence="2" type="ORF">H6X83_09165</name>
</gene>
<evidence type="ECO:0000313" key="2">
    <source>
        <dbReference type="EMBL" id="QNO17123.1"/>
    </source>
</evidence>
<name>A0A7G9WEL1_9FIRM</name>
<dbReference type="AlphaFoldDB" id="A0A7G9WEL1"/>
<dbReference type="InterPro" id="IPR024930">
    <property type="entry name" value="Skp_dom_sf"/>
</dbReference>
<dbReference type="KEGG" id="caml:H6X83_09165"/>
<keyword evidence="1" id="KW-0175">Coiled coil</keyword>
<keyword evidence="3" id="KW-1185">Reference proteome</keyword>
<evidence type="ECO:0000313" key="3">
    <source>
        <dbReference type="Proteomes" id="UP000516046"/>
    </source>
</evidence>
<reference evidence="2 3" key="1">
    <citation type="submission" date="2020-08" db="EMBL/GenBank/DDBJ databases">
        <authorList>
            <person name="Ren C."/>
            <person name="Gu Y."/>
            <person name="Xu Y."/>
        </authorList>
    </citation>
    <scope>NUCLEOTIDE SEQUENCE [LARGE SCALE GENOMIC DNA]</scope>
    <source>
        <strain evidence="2 3">LBM18003</strain>
    </source>
</reference>
<dbReference type="Proteomes" id="UP000516046">
    <property type="component" value="Chromosome"/>
</dbReference>
<feature type="coiled-coil region" evidence="1">
    <location>
        <begin position="23"/>
        <end position="70"/>
    </location>
</feature>
<evidence type="ECO:0000256" key="1">
    <source>
        <dbReference type="SAM" id="Coils"/>
    </source>
</evidence>
<evidence type="ECO:0008006" key="4">
    <source>
        <dbReference type="Google" id="ProtNLM"/>
    </source>
</evidence>
<protein>
    <recommendedName>
        <fullName evidence="4">V-type ATP synthase subunit E</fullName>
    </recommendedName>
</protein>
<dbReference type="Gene3D" id="3.30.910.20">
    <property type="entry name" value="Skp domain"/>
    <property type="match status" value="1"/>
</dbReference>
<dbReference type="RefSeq" id="WP_212506191.1">
    <property type="nucleotide sequence ID" value="NZ_CP060696.1"/>
</dbReference>
<proteinExistence type="predicted"/>
<dbReference type="SUPFAM" id="SSF160527">
    <property type="entry name" value="V-type ATPase subunit E-like"/>
    <property type="match status" value="1"/>
</dbReference>
<sequence length="205" mass="23316">MDMTEEKVFNSDEKVSKFHDAINHYATEQRNKIEQEVAEYKARELENAEKEVLNEAYRLIQAEMADMRNKIAREMALREQDARRELLTRRQQITNEIFAKATDAMKAFAASDKYDAFLTKAVKEAAPLFHTEDTVFCMMPGDEAHQQAVKAAFGGSCTFAEDKTIHLGGLRIMSKSLGLTADQTLDAMLEDQRDWFETHSGLAVV</sequence>
<accession>A0A7G9WEL1</accession>